<name>A0ABD2Z7N5_9GENT</name>
<dbReference type="Proteomes" id="UP001630127">
    <property type="component" value="Unassembled WGS sequence"/>
</dbReference>
<reference evidence="3 4" key="1">
    <citation type="submission" date="2024-11" db="EMBL/GenBank/DDBJ databases">
        <title>A near-complete genome assembly of Cinchona calisaya.</title>
        <authorList>
            <person name="Lian D.C."/>
            <person name="Zhao X.W."/>
            <person name="Wei L."/>
        </authorList>
    </citation>
    <scope>NUCLEOTIDE SEQUENCE [LARGE SCALE GENOMIC DNA]</scope>
    <source>
        <tissue evidence="3">Nenye</tissue>
    </source>
</reference>
<dbReference type="EMBL" id="JBJUIK010000010">
    <property type="protein sequence ID" value="KAL3515108.1"/>
    <property type="molecule type" value="Genomic_DNA"/>
</dbReference>
<evidence type="ECO:0000256" key="1">
    <source>
        <dbReference type="SAM" id="MobiDB-lite"/>
    </source>
</evidence>
<accession>A0ABD2Z7N5</accession>
<dbReference type="InterPro" id="IPR007201">
    <property type="entry name" value="Mei2-like_Rrm_C"/>
</dbReference>
<evidence type="ECO:0000313" key="3">
    <source>
        <dbReference type="EMBL" id="KAL3515108.1"/>
    </source>
</evidence>
<feature type="domain" description="Mei2-like C-terminal RNA recognition motif" evidence="2">
    <location>
        <begin position="214"/>
        <end position="300"/>
    </location>
</feature>
<organism evidence="3 4">
    <name type="scientific">Cinchona calisaya</name>
    <dbReference type="NCBI Taxonomy" id="153742"/>
    <lineage>
        <taxon>Eukaryota</taxon>
        <taxon>Viridiplantae</taxon>
        <taxon>Streptophyta</taxon>
        <taxon>Embryophyta</taxon>
        <taxon>Tracheophyta</taxon>
        <taxon>Spermatophyta</taxon>
        <taxon>Magnoliopsida</taxon>
        <taxon>eudicotyledons</taxon>
        <taxon>Gunneridae</taxon>
        <taxon>Pentapetalae</taxon>
        <taxon>asterids</taxon>
        <taxon>lamiids</taxon>
        <taxon>Gentianales</taxon>
        <taxon>Rubiaceae</taxon>
        <taxon>Cinchonoideae</taxon>
        <taxon>Cinchoneae</taxon>
        <taxon>Cinchona</taxon>
    </lineage>
</organism>
<dbReference type="AlphaFoldDB" id="A0ABD2Z7N5"/>
<gene>
    <name evidence="3" type="ORF">ACH5RR_022010</name>
</gene>
<dbReference type="SUPFAM" id="SSF54928">
    <property type="entry name" value="RNA-binding domain, RBD"/>
    <property type="match status" value="1"/>
</dbReference>
<dbReference type="InterPro" id="IPR035979">
    <property type="entry name" value="RBD_domain_sf"/>
</dbReference>
<dbReference type="Gene3D" id="3.30.70.330">
    <property type="match status" value="1"/>
</dbReference>
<sequence length="358" mass="40873">MAAPPRHHHLNPQAAEYTPLFSASTINNSHLNNPPFINLISFSSIPSPPAFPTSSTPFLHLYHPPLHLPPYSIRNEPFYLPQKSTHFPLLLPPPPPQEDVDDVPQPSPLSVSSRIEPVKGRPKVITHKNHHRFGRGRGSSWEWARRGCGSCSSMHEERRGDQSIRIYVEKHGILPLRRCEEKTTVMIKNIPNEFTRWMLVEFMDKHCMLENQKTKLQQGVESAELAQENPLSAYDFVYLPIDFRTQKNKGYAFVNFTQPQAVWKFFKACDSTKWDFKDSPKFKKIVCASIQGKEALVRHFEKTDFECESDEFLPLFFSPPRDGSGDSVGVTPIGNVVGRSLIASFGRRPHQTKHRILV</sequence>
<dbReference type="Pfam" id="PF04059">
    <property type="entry name" value="RRM_2"/>
    <property type="match status" value="1"/>
</dbReference>
<protein>
    <recommendedName>
        <fullName evidence="2">Mei2-like C-terminal RNA recognition motif domain-containing protein</fullName>
    </recommendedName>
</protein>
<comment type="caution">
    <text evidence="3">The sequence shown here is derived from an EMBL/GenBank/DDBJ whole genome shotgun (WGS) entry which is preliminary data.</text>
</comment>
<feature type="region of interest" description="Disordered" evidence="1">
    <location>
        <begin position="89"/>
        <end position="114"/>
    </location>
</feature>
<evidence type="ECO:0000259" key="2">
    <source>
        <dbReference type="Pfam" id="PF04059"/>
    </source>
</evidence>
<keyword evidence="4" id="KW-1185">Reference proteome</keyword>
<proteinExistence type="predicted"/>
<evidence type="ECO:0000313" key="4">
    <source>
        <dbReference type="Proteomes" id="UP001630127"/>
    </source>
</evidence>
<dbReference type="InterPro" id="IPR012677">
    <property type="entry name" value="Nucleotide-bd_a/b_plait_sf"/>
</dbReference>